<accession>A0A2K2CEL7</accession>
<reference evidence="2 3" key="1">
    <citation type="journal article" date="2010" name="Nature">
        <title>Genome sequencing and analysis of the model grass Brachypodium distachyon.</title>
        <authorList>
            <consortium name="International Brachypodium Initiative"/>
        </authorList>
    </citation>
    <scope>NUCLEOTIDE SEQUENCE [LARGE SCALE GENOMIC DNA]</scope>
    <source>
        <strain evidence="2 3">Bd21</strain>
    </source>
</reference>
<dbReference type="EnsemblPlants" id="PNT60472">
    <property type="protein sequence ID" value="PNT60472"/>
    <property type="gene ID" value="BRADI_5g00274v3"/>
</dbReference>
<dbReference type="AlphaFoldDB" id="A0A2K2CEL7"/>
<protein>
    <submittedName>
        <fullName evidence="2 3">Uncharacterized protein</fullName>
    </submittedName>
</protein>
<proteinExistence type="predicted"/>
<gene>
    <name evidence="2" type="ORF">BRADI_5g00274v3</name>
</gene>
<reference evidence="3" key="3">
    <citation type="submission" date="2018-08" db="UniProtKB">
        <authorList>
            <consortium name="EnsemblPlants"/>
        </authorList>
    </citation>
    <scope>IDENTIFICATION</scope>
    <source>
        <strain evidence="3">cv. Bd21</strain>
    </source>
</reference>
<evidence type="ECO:0000313" key="3">
    <source>
        <dbReference type="EnsemblPlants" id="PNT60472"/>
    </source>
</evidence>
<keyword evidence="4" id="KW-1185">Reference proteome</keyword>
<evidence type="ECO:0000313" key="4">
    <source>
        <dbReference type="Proteomes" id="UP000008810"/>
    </source>
</evidence>
<evidence type="ECO:0000313" key="2">
    <source>
        <dbReference type="EMBL" id="PNT60472.1"/>
    </source>
</evidence>
<feature type="compositionally biased region" description="Low complexity" evidence="1">
    <location>
        <begin position="16"/>
        <end position="28"/>
    </location>
</feature>
<name>A0A2K2CEL7_BRADI</name>
<dbReference type="InParanoid" id="A0A2K2CEL7"/>
<evidence type="ECO:0000256" key="1">
    <source>
        <dbReference type="SAM" id="MobiDB-lite"/>
    </source>
</evidence>
<reference evidence="2" key="2">
    <citation type="submission" date="2017-06" db="EMBL/GenBank/DDBJ databases">
        <title>WGS assembly of Brachypodium distachyon.</title>
        <authorList>
            <consortium name="The International Brachypodium Initiative"/>
            <person name="Lucas S."/>
            <person name="Harmon-Smith M."/>
            <person name="Lail K."/>
            <person name="Tice H."/>
            <person name="Grimwood J."/>
            <person name="Bruce D."/>
            <person name="Barry K."/>
            <person name="Shu S."/>
            <person name="Lindquist E."/>
            <person name="Wang M."/>
            <person name="Pitluck S."/>
            <person name="Vogel J.P."/>
            <person name="Garvin D.F."/>
            <person name="Mockler T.C."/>
            <person name="Schmutz J."/>
            <person name="Rokhsar D."/>
            <person name="Bevan M.W."/>
        </authorList>
    </citation>
    <scope>NUCLEOTIDE SEQUENCE</scope>
    <source>
        <strain evidence="2">Bd21</strain>
    </source>
</reference>
<feature type="region of interest" description="Disordered" evidence="1">
    <location>
        <begin position="1"/>
        <end position="34"/>
    </location>
</feature>
<dbReference type="Gramene" id="PNT60472">
    <property type="protein sequence ID" value="PNT60472"/>
    <property type="gene ID" value="BRADI_5g00274v3"/>
</dbReference>
<dbReference type="Proteomes" id="UP000008810">
    <property type="component" value="Chromosome 5"/>
</dbReference>
<sequence>MHHFPPPVPVRIRVGSSNSSSAARTTTGIRRRRRTAAATVEEIDAARRKITGSLYIRQPLHRLLPRRFTFIPGELHHLQELLVVQTRFLNSREILHCVSHFRLSGVRL</sequence>
<dbReference type="EMBL" id="CM000884">
    <property type="protein sequence ID" value="PNT60472.1"/>
    <property type="molecule type" value="Genomic_DNA"/>
</dbReference>
<organism evidence="2">
    <name type="scientific">Brachypodium distachyon</name>
    <name type="common">Purple false brome</name>
    <name type="synonym">Trachynia distachya</name>
    <dbReference type="NCBI Taxonomy" id="15368"/>
    <lineage>
        <taxon>Eukaryota</taxon>
        <taxon>Viridiplantae</taxon>
        <taxon>Streptophyta</taxon>
        <taxon>Embryophyta</taxon>
        <taxon>Tracheophyta</taxon>
        <taxon>Spermatophyta</taxon>
        <taxon>Magnoliopsida</taxon>
        <taxon>Liliopsida</taxon>
        <taxon>Poales</taxon>
        <taxon>Poaceae</taxon>
        <taxon>BOP clade</taxon>
        <taxon>Pooideae</taxon>
        <taxon>Stipodae</taxon>
        <taxon>Brachypodieae</taxon>
        <taxon>Brachypodium</taxon>
    </lineage>
</organism>